<organism evidence="6 7">
    <name type="scientific">Parasutterella secunda</name>
    <dbReference type="NCBI Taxonomy" id="626947"/>
    <lineage>
        <taxon>Bacteria</taxon>
        <taxon>Pseudomonadati</taxon>
        <taxon>Pseudomonadota</taxon>
        <taxon>Betaproteobacteria</taxon>
        <taxon>Burkholderiales</taxon>
        <taxon>Sutterellaceae</taxon>
        <taxon>Parasutterella</taxon>
    </lineage>
</organism>
<evidence type="ECO:0000259" key="5">
    <source>
        <dbReference type="Pfam" id="PF01609"/>
    </source>
</evidence>
<gene>
    <name evidence="6" type="ORF">H5985_09225</name>
</gene>
<keyword evidence="2" id="KW-0815">Transposition</keyword>
<dbReference type="SUPFAM" id="SSF53098">
    <property type="entry name" value="Ribonuclease H-like"/>
    <property type="match status" value="1"/>
</dbReference>
<dbReference type="PANTHER" id="PTHR33258:SF1">
    <property type="entry name" value="TRANSPOSASE INSL FOR INSERTION SEQUENCE ELEMENT IS186A-RELATED"/>
    <property type="match status" value="1"/>
</dbReference>
<dbReference type="Pfam" id="PF01609">
    <property type="entry name" value="DDE_Tnp_1"/>
    <property type="match status" value="1"/>
</dbReference>
<dbReference type="EMBL" id="JACJKX010000041">
    <property type="protein sequence ID" value="MBM6929438.1"/>
    <property type="molecule type" value="Genomic_DNA"/>
</dbReference>
<evidence type="ECO:0000313" key="6">
    <source>
        <dbReference type="EMBL" id="MBM6929438.1"/>
    </source>
</evidence>
<name>A0ABS2GUE5_9BURK</name>
<dbReference type="InterPro" id="IPR002559">
    <property type="entry name" value="Transposase_11"/>
</dbReference>
<dbReference type="InterPro" id="IPR047952">
    <property type="entry name" value="Transpos_IS4"/>
</dbReference>
<dbReference type="NCBIfam" id="NF033592">
    <property type="entry name" value="transpos_IS4_1"/>
    <property type="match status" value="1"/>
</dbReference>
<dbReference type="PANTHER" id="PTHR33258">
    <property type="entry name" value="TRANSPOSASE INSL FOR INSERTION SEQUENCE ELEMENT IS186A-RELATED"/>
    <property type="match status" value="1"/>
</dbReference>
<evidence type="ECO:0000256" key="2">
    <source>
        <dbReference type="ARBA" id="ARBA00022578"/>
    </source>
</evidence>
<dbReference type="Proteomes" id="UP000777002">
    <property type="component" value="Unassembled WGS sequence"/>
</dbReference>
<dbReference type="InterPro" id="IPR012337">
    <property type="entry name" value="RNaseH-like_sf"/>
</dbReference>
<feature type="non-terminal residue" evidence="6">
    <location>
        <position position="301"/>
    </location>
</feature>
<evidence type="ECO:0000256" key="3">
    <source>
        <dbReference type="ARBA" id="ARBA00023125"/>
    </source>
</evidence>
<feature type="domain" description="Transposase IS4-like" evidence="5">
    <location>
        <begin position="72"/>
        <end position="286"/>
    </location>
</feature>
<comment type="similarity">
    <text evidence="1">Belongs to the transposase 11 family.</text>
</comment>
<evidence type="ECO:0000256" key="4">
    <source>
        <dbReference type="ARBA" id="ARBA00023172"/>
    </source>
</evidence>
<proteinExistence type="inferred from homology"/>
<keyword evidence="4" id="KW-0233">DNA recombination</keyword>
<evidence type="ECO:0000256" key="1">
    <source>
        <dbReference type="ARBA" id="ARBA00010075"/>
    </source>
</evidence>
<sequence length="301" mass="35212">HLAGCDSLREIEDGLISAVGKLQHMAAKAMGRTTLAYANEHRSYETAQKLYFRLLQTYKNLFRGHLDQDYLRPVYALDSTTISVCLTRFRWAHYRRAKGGVKLHTVLDEDIQLPVVMNMTHGKRADVKEAKAAIEALGNKEITVVMDRGYNDYALFMWLTRRGTKFVTRIKDNAKTTRLKDDVIEEAENYGDYGFRFTQEQAQKVCGDTRFRLVQWHDLENDRWFEFLSNDFDLTAQQIADLYRKRRQIELFFKKLKQNLKIKSFIGTSENAVMTQIWTAAVATLLIEILRRIARYRWSFS</sequence>
<protein>
    <submittedName>
        <fullName evidence="6">IS4 family transposase</fullName>
    </submittedName>
</protein>
<keyword evidence="3" id="KW-0238">DNA-binding</keyword>
<keyword evidence="7" id="KW-1185">Reference proteome</keyword>
<comment type="caution">
    <text evidence="6">The sequence shown here is derived from an EMBL/GenBank/DDBJ whole genome shotgun (WGS) entry which is preliminary data.</text>
</comment>
<reference evidence="6 7" key="1">
    <citation type="journal article" date="2021" name="Sci. Rep.">
        <title>The distribution of antibiotic resistance genes in chicken gut microbiota commensals.</title>
        <authorList>
            <person name="Juricova H."/>
            <person name="Matiasovicova J."/>
            <person name="Kubasova T."/>
            <person name="Cejkova D."/>
            <person name="Rychlik I."/>
        </authorList>
    </citation>
    <scope>NUCLEOTIDE SEQUENCE [LARGE SCALE GENOMIC DNA]</scope>
    <source>
        <strain evidence="6 7">An562</strain>
    </source>
</reference>
<dbReference type="RefSeq" id="WP_205051018.1">
    <property type="nucleotide sequence ID" value="NZ_JACJKX010000041.1"/>
</dbReference>
<feature type="non-terminal residue" evidence="6">
    <location>
        <position position="1"/>
    </location>
</feature>
<dbReference type="Gene3D" id="3.90.350.10">
    <property type="entry name" value="Transposase Inhibitor Protein From Tn5, Chain A, domain 1"/>
    <property type="match status" value="1"/>
</dbReference>
<evidence type="ECO:0000313" key="7">
    <source>
        <dbReference type="Proteomes" id="UP000777002"/>
    </source>
</evidence>
<accession>A0ABS2GUE5</accession>